<dbReference type="OrthoDB" id="5381474at2"/>
<keyword evidence="1" id="KW-0472">Membrane</keyword>
<accession>A0A6I6IUH6</accession>
<evidence type="ECO:0000313" key="2">
    <source>
        <dbReference type="EMBL" id="QGX99016.1"/>
    </source>
</evidence>
<feature type="transmembrane region" description="Helical" evidence="1">
    <location>
        <begin position="214"/>
        <end position="236"/>
    </location>
</feature>
<dbReference type="Pfam" id="PF13398">
    <property type="entry name" value="Peptidase_M50B"/>
    <property type="match status" value="1"/>
</dbReference>
<dbReference type="PANTHER" id="PTHR33979">
    <property type="entry name" value="OS02G0221600 PROTEIN"/>
    <property type="match status" value="1"/>
</dbReference>
<feature type="transmembrane region" description="Helical" evidence="1">
    <location>
        <begin position="123"/>
        <end position="139"/>
    </location>
</feature>
<protein>
    <submittedName>
        <fullName evidence="2">M50 family peptidase</fullName>
    </submittedName>
</protein>
<feature type="transmembrane region" description="Helical" evidence="1">
    <location>
        <begin position="94"/>
        <end position="116"/>
    </location>
</feature>
<dbReference type="InterPro" id="IPR049500">
    <property type="entry name" value="Peptidase_M50B-like"/>
</dbReference>
<feature type="transmembrane region" description="Helical" evidence="1">
    <location>
        <begin position="29"/>
        <end position="48"/>
    </location>
</feature>
<dbReference type="EMBL" id="CP034348">
    <property type="protein sequence ID" value="QGX99016.1"/>
    <property type="molecule type" value="Genomic_DNA"/>
</dbReference>
<keyword evidence="1" id="KW-0812">Transmembrane</keyword>
<evidence type="ECO:0000256" key="1">
    <source>
        <dbReference type="SAM" id="Phobius"/>
    </source>
</evidence>
<sequence length="247" mass="26289">MPRAPGPRARPLRCCARPERVTAFFRGHWQLLALTALVFALWTTPVVLPLKILVVVLHELAHGAAAVLTGGELVEIDITQAQGGHAITRGGSRFAILTAGYLGSLLLGVALFLAALRTRADKVVATCFGLLLLSVTALYIRTPFAIFFCAGAGAGLLAMARYLSHDVNDMVLRIIGLSSMIYVPYDIFDDTIARAGTAMSDAAMLAQEFGGPTVMWGGLWLILSLAVIAACLRAGLRRPSNLSFGRG</sequence>
<name>A0A6I6IUH6_9RHOB</name>
<dbReference type="KEGG" id="rom:EI983_12350"/>
<keyword evidence="1" id="KW-1133">Transmembrane helix</keyword>
<dbReference type="AlphaFoldDB" id="A0A6I6IUH6"/>
<dbReference type="Proteomes" id="UP000428330">
    <property type="component" value="Chromosome"/>
</dbReference>
<keyword evidence="3" id="KW-1185">Reference proteome</keyword>
<proteinExistence type="predicted"/>
<evidence type="ECO:0000313" key="3">
    <source>
        <dbReference type="Proteomes" id="UP000428330"/>
    </source>
</evidence>
<organism evidence="2 3">
    <name type="scientific">Roseovarius faecimaris</name>
    <dbReference type="NCBI Taxonomy" id="2494550"/>
    <lineage>
        <taxon>Bacteria</taxon>
        <taxon>Pseudomonadati</taxon>
        <taxon>Pseudomonadota</taxon>
        <taxon>Alphaproteobacteria</taxon>
        <taxon>Rhodobacterales</taxon>
        <taxon>Roseobacteraceae</taxon>
        <taxon>Roseovarius</taxon>
    </lineage>
</organism>
<reference evidence="3" key="1">
    <citation type="submission" date="2018-12" db="EMBL/GenBank/DDBJ databases">
        <title>Complete genome sequence of Roseovarius sp. MME-070.</title>
        <authorList>
            <person name="Nam Y.-D."/>
            <person name="Kang J."/>
            <person name="Chung W.-H."/>
            <person name="Park Y.S."/>
        </authorList>
    </citation>
    <scope>NUCLEOTIDE SEQUENCE [LARGE SCALE GENOMIC DNA]</scope>
    <source>
        <strain evidence="3">MME-070</strain>
    </source>
</reference>
<feature type="transmembrane region" description="Helical" evidence="1">
    <location>
        <begin position="145"/>
        <end position="163"/>
    </location>
</feature>
<gene>
    <name evidence="2" type="ORF">EI983_12350</name>
</gene>
<feature type="transmembrane region" description="Helical" evidence="1">
    <location>
        <begin position="170"/>
        <end position="188"/>
    </location>
</feature>
<dbReference type="PANTHER" id="PTHR33979:SF2">
    <property type="entry name" value="PEPTIDASE M50B-LIKE-DOMAIN-CONTAINING PROTEIN"/>
    <property type="match status" value="1"/>
</dbReference>